<evidence type="ECO:0000256" key="6">
    <source>
        <dbReference type="SAM" id="MobiDB-lite"/>
    </source>
</evidence>
<keyword evidence="2" id="KW-0805">Transcription regulation</keyword>
<reference evidence="10" key="1">
    <citation type="submission" date="2025-08" db="UniProtKB">
        <authorList>
            <consortium name="RefSeq"/>
        </authorList>
    </citation>
    <scope>IDENTIFICATION</scope>
    <source>
        <tissue evidence="10">Whole body</tissue>
    </source>
</reference>
<sequence>MAPHTSYAPITSMEYEEPVSRTYQYRKITKPLLERKRRARINRCLDELKDLMVAVHQSEGENVAKFEKADILEMTVHHLQTLRAAHRLTLTPENSYADRFRDGFTQCAQEVSKFLSSPVAATVHPNVGAQLMRHLGGCLRRLEGCSPTTTNSNSISSNNSSTSPIPSTSKGYNEPMSSPTTTTNTSTSTATTPSTMMTVCIPQNIYTPPHSPISVVSSSGESIDSTGAIWRPW</sequence>
<dbReference type="RefSeq" id="XP_015171652.1">
    <property type="nucleotide sequence ID" value="XM_015316166.1"/>
</dbReference>
<dbReference type="CDD" id="cd19741">
    <property type="entry name" value="bHLH-O_ESMB_like"/>
    <property type="match status" value="1"/>
</dbReference>
<dbReference type="GeneID" id="107063960"/>
<dbReference type="Gene3D" id="6.10.250.980">
    <property type="match status" value="1"/>
</dbReference>
<evidence type="ECO:0000313" key="10">
    <source>
        <dbReference type="RefSeq" id="XP_015171652.1"/>
    </source>
</evidence>
<dbReference type="InterPro" id="IPR003650">
    <property type="entry name" value="Orange_dom"/>
</dbReference>
<dbReference type="PROSITE" id="PS50888">
    <property type="entry name" value="BHLH"/>
    <property type="match status" value="1"/>
</dbReference>
<comment type="subcellular location">
    <subcellularLocation>
        <location evidence="1">Nucleus</location>
    </subcellularLocation>
</comment>
<organism evidence="9 10">
    <name type="scientific">Polistes dominula</name>
    <name type="common">European paper wasp</name>
    <name type="synonym">Vespa dominula</name>
    <dbReference type="NCBI Taxonomy" id="743375"/>
    <lineage>
        <taxon>Eukaryota</taxon>
        <taxon>Metazoa</taxon>
        <taxon>Ecdysozoa</taxon>
        <taxon>Arthropoda</taxon>
        <taxon>Hexapoda</taxon>
        <taxon>Insecta</taxon>
        <taxon>Pterygota</taxon>
        <taxon>Neoptera</taxon>
        <taxon>Endopterygota</taxon>
        <taxon>Hymenoptera</taxon>
        <taxon>Apocrita</taxon>
        <taxon>Aculeata</taxon>
        <taxon>Vespoidea</taxon>
        <taxon>Vespidae</taxon>
        <taxon>Polistinae</taxon>
        <taxon>Polistini</taxon>
        <taxon>Polistes</taxon>
    </lineage>
</organism>
<dbReference type="SUPFAM" id="SSF47459">
    <property type="entry name" value="HLH, helix-loop-helix DNA-binding domain"/>
    <property type="match status" value="1"/>
</dbReference>
<dbReference type="InterPro" id="IPR011598">
    <property type="entry name" value="bHLH_dom"/>
</dbReference>
<evidence type="ECO:0000256" key="5">
    <source>
        <dbReference type="ARBA" id="ARBA00023242"/>
    </source>
</evidence>
<dbReference type="InterPro" id="IPR050370">
    <property type="entry name" value="HES_HEY"/>
</dbReference>
<feature type="domain" description="Orange" evidence="8">
    <location>
        <begin position="100"/>
        <end position="135"/>
    </location>
</feature>
<dbReference type="Gene3D" id="4.10.280.10">
    <property type="entry name" value="Helix-loop-helix DNA-binding domain"/>
    <property type="match status" value="1"/>
</dbReference>
<evidence type="ECO:0000256" key="2">
    <source>
        <dbReference type="ARBA" id="ARBA00023015"/>
    </source>
</evidence>
<dbReference type="Pfam" id="PF07527">
    <property type="entry name" value="Hairy_orange"/>
    <property type="match status" value="1"/>
</dbReference>
<feature type="domain" description="BHLH" evidence="7">
    <location>
        <begin position="25"/>
        <end position="82"/>
    </location>
</feature>
<evidence type="ECO:0000256" key="1">
    <source>
        <dbReference type="ARBA" id="ARBA00004123"/>
    </source>
</evidence>
<dbReference type="InterPro" id="IPR036638">
    <property type="entry name" value="HLH_DNA-bd_sf"/>
</dbReference>
<evidence type="ECO:0000259" key="7">
    <source>
        <dbReference type="PROSITE" id="PS50888"/>
    </source>
</evidence>
<dbReference type="SMART" id="SM00511">
    <property type="entry name" value="ORANGE"/>
    <property type="match status" value="1"/>
</dbReference>
<accession>A0ABM1HUL5</accession>
<dbReference type="PROSITE" id="PS51054">
    <property type="entry name" value="ORANGE"/>
    <property type="match status" value="1"/>
</dbReference>
<keyword evidence="4" id="KW-0804">Transcription</keyword>
<dbReference type="SUPFAM" id="SSF158457">
    <property type="entry name" value="Orange domain-like"/>
    <property type="match status" value="1"/>
</dbReference>
<dbReference type="PANTHER" id="PTHR10985">
    <property type="entry name" value="BASIC HELIX-LOOP-HELIX TRANSCRIPTION FACTOR, HES-RELATED"/>
    <property type="match status" value="1"/>
</dbReference>
<evidence type="ECO:0000256" key="3">
    <source>
        <dbReference type="ARBA" id="ARBA00023125"/>
    </source>
</evidence>
<keyword evidence="5" id="KW-0539">Nucleus</keyword>
<evidence type="ECO:0000259" key="8">
    <source>
        <dbReference type="PROSITE" id="PS51054"/>
    </source>
</evidence>
<proteinExistence type="predicted"/>
<feature type="region of interest" description="Disordered" evidence="6">
    <location>
        <begin position="147"/>
        <end position="194"/>
    </location>
</feature>
<protein>
    <submittedName>
        <fullName evidence="10">Enhancer of split mbeta protein-like</fullName>
    </submittedName>
</protein>
<gene>
    <name evidence="10" type="primary">LOC107063960</name>
</gene>
<keyword evidence="9" id="KW-1185">Reference proteome</keyword>
<evidence type="ECO:0000256" key="4">
    <source>
        <dbReference type="ARBA" id="ARBA00023163"/>
    </source>
</evidence>
<evidence type="ECO:0000313" key="9">
    <source>
        <dbReference type="Proteomes" id="UP000694924"/>
    </source>
</evidence>
<dbReference type="SMART" id="SM00353">
    <property type="entry name" value="HLH"/>
    <property type="match status" value="1"/>
</dbReference>
<name>A0ABM1HUL5_POLDO</name>
<dbReference type="Proteomes" id="UP000694924">
    <property type="component" value="Unplaced"/>
</dbReference>
<dbReference type="Pfam" id="PF00010">
    <property type="entry name" value="HLH"/>
    <property type="match status" value="1"/>
</dbReference>
<keyword evidence="3" id="KW-0238">DNA-binding</keyword>